<name>A0ABX4FUN1_9GAMM</name>
<accession>A0ABX4FUN1</accession>
<protein>
    <recommendedName>
        <fullName evidence="3">PD-(D/E)XK nuclease superfamily protein</fullName>
    </recommendedName>
</protein>
<organism evidence="1 2">
    <name type="scientific">Photobacterium sanguinicancri</name>
    <dbReference type="NCBI Taxonomy" id="875932"/>
    <lineage>
        <taxon>Bacteria</taxon>
        <taxon>Pseudomonadati</taxon>
        <taxon>Pseudomonadota</taxon>
        <taxon>Gammaproteobacteria</taxon>
        <taxon>Vibrionales</taxon>
        <taxon>Vibrionaceae</taxon>
        <taxon>Photobacterium</taxon>
    </lineage>
</organism>
<reference evidence="1 2" key="1">
    <citation type="journal article" date="2016" name="Antonie Van Leeuwenhoek">
        <title>Photobacterium sanguinicancri sp. nov. isolated from marine animals.</title>
        <authorList>
            <person name="Gomez-Gil B."/>
            <person name="Roque A."/>
            <person name="Rotllant G."/>
            <person name="Romalde J.L."/>
            <person name="Doce A."/>
            <person name="Eggermont M."/>
            <person name="Defoirdt T."/>
        </authorList>
    </citation>
    <scope>NUCLEOTIDE SEQUENCE [LARGE SCALE GENOMIC DNA]</scope>
    <source>
        <strain evidence="1 2">CAIM 1827</strain>
    </source>
</reference>
<dbReference type="Proteomes" id="UP000215999">
    <property type="component" value="Unassembled WGS sequence"/>
</dbReference>
<dbReference type="Pfam" id="PF14281">
    <property type="entry name" value="PDDEXK_4"/>
    <property type="match status" value="1"/>
</dbReference>
<sequence>MQSPSLRTPNMISNQFFKYVQLLHEKYTRKPEYNLFSVLRSESDEVRLHSRFLADLLNPNGSHSHHDTFLKLFLKRLKESLQVELTQEVTVDTEYKNIDILIRSGKTAIVIENKIYASDQDKQLSNYYQKMKDEGYKNIKLIYLTRTGYEPSDQSTKELPDKVKEKDLTLVSYEHDIYDWVTRCTEIAARDAPLREACIQYLDVISKITNKIESQDHMDKLKALLLTDNNMARLPDLFSAYNEILTDLQLDIWNKIAEGMKREFGELCDNSVTIQDFPRDLVRNYVENKRSSKYHNINVKLDGYKKTYILVEQDHYIYFGIHCKNGSTSQEYKDIAKKTKNFINSYRWSSMPIAIHAEPQINFKNLTPENLSYLAIEANRQSYADFIVNMLKEITVTLKQQS</sequence>
<keyword evidence="2" id="KW-1185">Reference proteome</keyword>
<evidence type="ECO:0008006" key="3">
    <source>
        <dbReference type="Google" id="ProtNLM"/>
    </source>
</evidence>
<evidence type="ECO:0000313" key="2">
    <source>
        <dbReference type="Proteomes" id="UP000215999"/>
    </source>
</evidence>
<evidence type="ECO:0000313" key="1">
    <source>
        <dbReference type="EMBL" id="OZS42482.1"/>
    </source>
</evidence>
<gene>
    <name evidence="1" type="ORF">ASV53_18155</name>
</gene>
<dbReference type="EMBL" id="NOIF01000149">
    <property type="protein sequence ID" value="OZS42482.1"/>
    <property type="molecule type" value="Genomic_DNA"/>
</dbReference>
<proteinExistence type="predicted"/>
<dbReference type="InterPro" id="IPR029470">
    <property type="entry name" value="PDDEXK_4"/>
</dbReference>
<comment type="caution">
    <text evidence="1">The sequence shown here is derived from an EMBL/GenBank/DDBJ whole genome shotgun (WGS) entry which is preliminary data.</text>
</comment>